<evidence type="ECO:0000313" key="2">
    <source>
        <dbReference type="Proteomes" id="UP000887540"/>
    </source>
</evidence>
<sequence length="118" mass="12683">MNLISAISVLSTIIFASMFSCSTSAPSLPVNSESNQDRCSATELVATPCRCCKMDCWYTVAKSATHELGHVPGQAGEDEALATLRLIRTCMITECSAVCASTMSARPFRPVPKFELSQ</sequence>
<name>A0A914C2T1_9BILA</name>
<feature type="chain" id="PRO_5036723116" evidence="1">
    <location>
        <begin position="25"/>
        <end position="118"/>
    </location>
</feature>
<dbReference type="WBParaSite" id="ACRNAN_Path_1614.g6274.t1">
    <property type="protein sequence ID" value="ACRNAN_Path_1614.g6274.t1"/>
    <property type="gene ID" value="ACRNAN_Path_1614.g6274"/>
</dbReference>
<keyword evidence="2" id="KW-1185">Reference proteome</keyword>
<dbReference type="Proteomes" id="UP000887540">
    <property type="component" value="Unplaced"/>
</dbReference>
<evidence type="ECO:0000313" key="3">
    <source>
        <dbReference type="WBParaSite" id="ACRNAN_Path_1614.g6274.t1"/>
    </source>
</evidence>
<feature type="signal peptide" evidence="1">
    <location>
        <begin position="1"/>
        <end position="24"/>
    </location>
</feature>
<dbReference type="AlphaFoldDB" id="A0A914C2T1"/>
<evidence type="ECO:0000256" key="1">
    <source>
        <dbReference type="SAM" id="SignalP"/>
    </source>
</evidence>
<reference evidence="3" key="1">
    <citation type="submission" date="2022-11" db="UniProtKB">
        <authorList>
            <consortium name="WormBaseParasite"/>
        </authorList>
    </citation>
    <scope>IDENTIFICATION</scope>
</reference>
<protein>
    <submittedName>
        <fullName evidence="3">Secreted protein</fullName>
    </submittedName>
</protein>
<keyword evidence="1" id="KW-0732">Signal</keyword>
<accession>A0A914C2T1</accession>
<organism evidence="2 3">
    <name type="scientific">Acrobeloides nanus</name>
    <dbReference type="NCBI Taxonomy" id="290746"/>
    <lineage>
        <taxon>Eukaryota</taxon>
        <taxon>Metazoa</taxon>
        <taxon>Ecdysozoa</taxon>
        <taxon>Nematoda</taxon>
        <taxon>Chromadorea</taxon>
        <taxon>Rhabditida</taxon>
        <taxon>Tylenchina</taxon>
        <taxon>Cephalobomorpha</taxon>
        <taxon>Cephaloboidea</taxon>
        <taxon>Cephalobidae</taxon>
        <taxon>Acrobeloides</taxon>
    </lineage>
</organism>
<proteinExistence type="predicted"/>